<dbReference type="PANTHER" id="PTHR12029:SF11">
    <property type="entry name" value="METHYLTRANSFERASE TARBP1-RELATED"/>
    <property type="match status" value="1"/>
</dbReference>
<feature type="region of interest" description="Disordered" evidence="1">
    <location>
        <begin position="202"/>
        <end position="244"/>
    </location>
</feature>
<protein>
    <submittedName>
        <fullName evidence="2">Uncharacterized protein</fullName>
    </submittedName>
</protein>
<dbReference type="AlphaFoldDB" id="A0A0D3HD90"/>
<keyword evidence="3" id="KW-1185">Reference proteome</keyword>
<organism evidence="2">
    <name type="scientific">Oryza barthii</name>
    <dbReference type="NCBI Taxonomy" id="65489"/>
    <lineage>
        <taxon>Eukaryota</taxon>
        <taxon>Viridiplantae</taxon>
        <taxon>Streptophyta</taxon>
        <taxon>Embryophyta</taxon>
        <taxon>Tracheophyta</taxon>
        <taxon>Spermatophyta</taxon>
        <taxon>Magnoliopsida</taxon>
        <taxon>Liliopsida</taxon>
        <taxon>Poales</taxon>
        <taxon>Poaceae</taxon>
        <taxon>BOP clade</taxon>
        <taxon>Oryzoideae</taxon>
        <taxon>Oryzeae</taxon>
        <taxon>Oryzinae</taxon>
        <taxon>Oryza</taxon>
    </lineage>
</organism>
<proteinExistence type="predicted"/>
<dbReference type="HOGENOM" id="CLU_109554_0_0_1"/>
<dbReference type="Gramene" id="OBART10G08720.1">
    <property type="protein sequence ID" value="OBART10G08720.1"/>
    <property type="gene ID" value="OBART10G08720"/>
</dbReference>
<feature type="compositionally biased region" description="Basic and acidic residues" evidence="1">
    <location>
        <begin position="219"/>
        <end position="230"/>
    </location>
</feature>
<dbReference type="InterPro" id="IPR045330">
    <property type="entry name" value="TRM3/TARBP1"/>
</dbReference>
<evidence type="ECO:0000256" key="1">
    <source>
        <dbReference type="SAM" id="MobiDB-lite"/>
    </source>
</evidence>
<accession>A0A0D3HD90</accession>
<evidence type="ECO:0000313" key="2">
    <source>
        <dbReference type="EnsemblPlants" id="OBART10G08720.1"/>
    </source>
</evidence>
<reference evidence="2" key="2">
    <citation type="submission" date="2015-03" db="UniProtKB">
        <authorList>
            <consortium name="EnsemblPlants"/>
        </authorList>
    </citation>
    <scope>IDENTIFICATION</scope>
</reference>
<dbReference type="GO" id="GO:0016423">
    <property type="term" value="F:tRNA (guanine) methyltransferase activity"/>
    <property type="evidence" value="ECO:0007669"/>
    <property type="project" value="TreeGrafter"/>
</dbReference>
<dbReference type="GO" id="GO:0030488">
    <property type="term" value="P:tRNA methylation"/>
    <property type="evidence" value="ECO:0007669"/>
    <property type="project" value="TreeGrafter"/>
</dbReference>
<dbReference type="Proteomes" id="UP000026960">
    <property type="component" value="Chromosome 10"/>
</dbReference>
<dbReference type="eggNOG" id="KOG0839">
    <property type="taxonomic scope" value="Eukaryota"/>
</dbReference>
<reference evidence="2" key="1">
    <citation type="journal article" date="2009" name="Rice">
        <title>De Novo Next Generation Sequencing of Plant Genomes.</title>
        <authorList>
            <person name="Rounsley S."/>
            <person name="Marri P.R."/>
            <person name="Yu Y."/>
            <person name="He R."/>
            <person name="Sisneros N."/>
            <person name="Goicoechea J.L."/>
            <person name="Lee S.J."/>
            <person name="Angelova A."/>
            <person name="Kudrna D."/>
            <person name="Luo M."/>
            <person name="Affourtit J."/>
            <person name="Desany B."/>
            <person name="Knight J."/>
            <person name="Niazi F."/>
            <person name="Egholm M."/>
            <person name="Wing R.A."/>
        </authorList>
    </citation>
    <scope>NUCLEOTIDE SEQUENCE [LARGE SCALE GENOMIC DNA]</scope>
    <source>
        <strain evidence="2">cv. IRGC 105608</strain>
    </source>
</reference>
<dbReference type="EnsemblPlants" id="OBART10G08720.1">
    <property type="protein sequence ID" value="OBART10G08720.1"/>
    <property type="gene ID" value="OBART10G08720"/>
</dbReference>
<sequence length="271" mass="30787">MVLVLPRLVRTPFTPILCTIRWRREGGEKQLCRISSSLVLETQLVPGIVPGAPCSSGLKEITDLICQDRKRSYVIINRSSAVQDIPAAGRVLDSQSSRILSLKYIGSHTRSGFLESIWASCHSIFALRPAERLDAYNILSLSLYLSTLKYVFSGPDEPQDYDLRNSYESWDEIRRGLALYILRISLDIFPSSENDVAQQCSRRRSAALPAQDKPNTAMTKRERWAQKEARSLGIGETSQSDENCSSRKDWSKVFLLLYEMLREIRSLHMDL</sequence>
<dbReference type="PANTHER" id="PTHR12029">
    <property type="entry name" value="RNA METHYLTRANSFERASE"/>
    <property type="match status" value="1"/>
</dbReference>
<evidence type="ECO:0000313" key="3">
    <source>
        <dbReference type="Proteomes" id="UP000026960"/>
    </source>
</evidence>
<dbReference type="STRING" id="65489.A0A0D3HD90"/>
<dbReference type="PaxDb" id="65489-OBART10G08720.1"/>
<name>A0A0D3HD90_9ORYZ</name>